<evidence type="ECO:0000256" key="1">
    <source>
        <dbReference type="SAM" id="MobiDB-lite"/>
    </source>
</evidence>
<dbReference type="AlphaFoldDB" id="A0A1I2LYS3"/>
<name>A0A1I2LYS3_9ACTN</name>
<gene>
    <name evidence="2" type="ORF">SAMN02787118_112256</name>
</gene>
<reference evidence="2 3" key="1">
    <citation type="submission" date="2016-10" db="EMBL/GenBank/DDBJ databases">
        <authorList>
            <person name="de Groot N.N."/>
        </authorList>
    </citation>
    <scope>NUCLEOTIDE SEQUENCE [LARGE SCALE GENOMIC DNA]</scope>
    <source>
        <strain evidence="2 3">OK461</strain>
    </source>
</reference>
<dbReference type="EMBL" id="FONR01000012">
    <property type="protein sequence ID" value="SFF83720.1"/>
    <property type="molecule type" value="Genomic_DNA"/>
</dbReference>
<sequence>MRSGLQRMRDLMLPRPISPTYLAHTGSPWRPSPPRSPRSRRVRPVGNHLDVGVLVTGGGKNLAGYRREDLEAGMPAEFLNAR</sequence>
<evidence type="ECO:0000313" key="3">
    <source>
        <dbReference type="Proteomes" id="UP000181942"/>
    </source>
</evidence>
<feature type="region of interest" description="Disordered" evidence="1">
    <location>
        <begin position="16"/>
        <end position="47"/>
    </location>
</feature>
<proteinExistence type="predicted"/>
<organism evidence="2 3">
    <name type="scientific">Streptomyces mirabilis</name>
    <dbReference type="NCBI Taxonomy" id="68239"/>
    <lineage>
        <taxon>Bacteria</taxon>
        <taxon>Bacillati</taxon>
        <taxon>Actinomycetota</taxon>
        <taxon>Actinomycetes</taxon>
        <taxon>Kitasatosporales</taxon>
        <taxon>Streptomycetaceae</taxon>
        <taxon>Streptomyces</taxon>
    </lineage>
</organism>
<protein>
    <submittedName>
        <fullName evidence="2">Uncharacterized protein</fullName>
    </submittedName>
</protein>
<evidence type="ECO:0000313" key="2">
    <source>
        <dbReference type="EMBL" id="SFF83720.1"/>
    </source>
</evidence>
<dbReference type="Proteomes" id="UP000181942">
    <property type="component" value="Unassembled WGS sequence"/>
</dbReference>
<accession>A0A1I2LYS3</accession>